<dbReference type="GO" id="GO:0005886">
    <property type="term" value="C:plasma membrane"/>
    <property type="evidence" value="ECO:0007669"/>
    <property type="project" value="UniProtKB-SubCell"/>
</dbReference>
<evidence type="ECO:0000313" key="11">
    <source>
        <dbReference type="Proteomes" id="UP000198393"/>
    </source>
</evidence>
<sequence>MKEQINNPKPYWNPYICGIGLGLVLLATFLVMGRGIGASGAMTSVVATGVQTVSKSHAEANTFYMGYLGDGTVHPLKDWLVFEVLGVLIGGFISGRLAGRNKIKIEKGPLITNNRRFLFAFVGGIIMAFGTKLARGCTSGQALTGGAMMNVGSWLFMIALFAGAYAMAGFVKRLWI</sequence>
<gene>
    <name evidence="10" type="ORF">SAMN05421640_1436</name>
</gene>
<keyword evidence="2" id="KW-0813">Transport</keyword>
<reference evidence="10 11" key="1">
    <citation type="submission" date="2017-06" db="EMBL/GenBank/DDBJ databases">
        <authorList>
            <person name="Kim H.J."/>
            <person name="Triplett B.A."/>
        </authorList>
    </citation>
    <scope>NUCLEOTIDE SEQUENCE [LARGE SCALE GENOMIC DNA]</scope>
    <source>
        <strain evidence="10 11">DSM 19307</strain>
    </source>
</reference>
<dbReference type="PANTHER" id="PTHR30574:SF1">
    <property type="entry name" value="SULPHUR TRANSPORT DOMAIN-CONTAINING PROTEIN"/>
    <property type="match status" value="1"/>
</dbReference>
<feature type="transmembrane region" description="Helical" evidence="9">
    <location>
        <begin position="117"/>
        <end position="134"/>
    </location>
</feature>
<comment type="subcellular location">
    <subcellularLocation>
        <location evidence="1">Cell inner membrane</location>
        <topology evidence="1">Multi-pass membrane protein</topology>
    </subcellularLocation>
</comment>
<evidence type="ECO:0000256" key="9">
    <source>
        <dbReference type="SAM" id="Phobius"/>
    </source>
</evidence>
<keyword evidence="4" id="KW-0997">Cell inner membrane</keyword>
<accession>A0A239HQE8</accession>
<name>A0A239HQE8_EKHLU</name>
<feature type="transmembrane region" description="Helical" evidence="9">
    <location>
        <begin position="154"/>
        <end position="171"/>
    </location>
</feature>
<keyword evidence="3" id="KW-1003">Cell membrane</keyword>
<evidence type="ECO:0000313" key="10">
    <source>
        <dbReference type="EMBL" id="SNS83395.1"/>
    </source>
</evidence>
<dbReference type="OrthoDB" id="9814020at2"/>
<evidence type="ECO:0000256" key="8">
    <source>
        <dbReference type="ARBA" id="ARBA00035655"/>
    </source>
</evidence>
<feature type="transmembrane region" description="Helical" evidence="9">
    <location>
        <begin position="12"/>
        <end position="32"/>
    </location>
</feature>
<evidence type="ECO:0000256" key="3">
    <source>
        <dbReference type="ARBA" id="ARBA00022475"/>
    </source>
</evidence>
<evidence type="ECO:0000256" key="1">
    <source>
        <dbReference type="ARBA" id="ARBA00004429"/>
    </source>
</evidence>
<evidence type="ECO:0000256" key="7">
    <source>
        <dbReference type="ARBA" id="ARBA00023136"/>
    </source>
</evidence>
<dbReference type="Pfam" id="PF04143">
    <property type="entry name" value="Sulf_transp"/>
    <property type="match status" value="1"/>
</dbReference>
<evidence type="ECO:0000256" key="6">
    <source>
        <dbReference type="ARBA" id="ARBA00022989"/>
    </source>
</evidence>
<feature type="transmembrane region" description="Helical" evidence="9">
    <location>
        <begin position="79"/>
        <end position="97"/>
    </location>
</feature>
<keyword evidence="5 9" id="KW-0812">Transmembrane</keyword>
<dbReference type="Proteomes" id="UP000198393">
    <property type="component" value="Unassembled WGS sequence"/>
</dbReference>
<proteinExistence type="inferred from homology"/>
<organism evidence="10 11">
    <name type="scientific">Ekhidna lutea</name>
    <dbReference type="NCBI Taxonomy" id="447679"/>
    <lineage>
        <taxon>Bacteria</taxon>
        <taxon>Pseudomonadati</taxon>
        <taxon>Bacteroidota</taxon>
        <taxon>Cytophagia</taxon>
        <taxon>Cytophagales</taxon>
        <taxon>Reichenbachiellaceae</taxon>
        <taxon>Ekhidna</taxon>
    </lineage>
</organism>
<dbReference type="EMBL" id="FZPD01000002">
    <property type="protein sequence ID" value="SNS83395.1"/>
    <property type="molecule type" value="Genomic_DNA"/>
</dbReference>
<evidence type="ECO:0000256" key="4">
    <source>
        <dbReference type="ARBA" id="ARBA00022519"/>
    </source>
</evidence>
<keyword evidence="6 9" id="KW-1133">Transmembrane helix</keyword>
<keyword evidence="7 9" id="KW-0472">Membrane</keyword>
<dbReference type="AlphaFoldDB" id="A0A239HQE8"/>
<evidence type="ECO:0000256" key="2">
    <source>
        <dbReference type="ARBA" id="ARBA00022448"/>
    </source>
</evidence>
<keyword evidence="11" id="KW-1185">Reference proteome</keyword>
<evidence type="ECO:0000256" key="5">
    <source>
        <dbReference type="ARBA" id="ARBA00022692"/>
    </source>
</evidence>
<dbReference type="PANTHER" id="PTHR30574">
    <property type="entry name" value="INNER MEMBRANE PROTEIN YEDE"/>
    <property type="match status" value="1"/>
</dbReference>
<comment type="similarity">
    <text evidence="8">Belongs to the TsuA/YedE (TC 9.B.102) family.</text>
</comment>
<dbReference type="InterPro" id="IPR007272">
    <property type="entry name" value="Sulf_transp_TsuA/YedE"/>
</dbReference>
<protein>
    <submittedName>
        <fullName evidence="10">Uncharacterized protein</fullName>
    </submittedName>
</protein>
<dbReference type="RefSeq" id="WP_089356173.1">
    <property type="nucleotide sequence ID" value="NZ_FZPD01000002.1"/>
</dbReference>